<comment type="caution">
    <text evidence="3">The sequence shown here is derived from an EMBL/GenBank/DDBJ whole genome shotgun (WGS) entry which is preliminary data.</text>
</comment>
<evidence type="ECO:0000259" key="2">
    <source>
        <dbReference type="Pfam" id="PF16344"/>
    </source>
</evidence>
<gene>
    <name evidence="3" type="ORF">ACHKAR_10495</name>
</gene>
<keyword evidence="4" id="KW-1185">Reference proteome</keyword>
<dbReference type="Gene3D" id="3.55.50.30">
    <property type="match status" value="1"/>
</dbReference>
<dbReference type="PANTHER" id="PTHR30273">
    <property type="entry name" value="PERIPLASMIC SIGNAL SENSOR AND SIGMA FACTOR ACTIVATOR FECR-RELATED"/>
    <property type="match status" value="1"/>
</dbReference>
<proteinExistence type="predicted"/>
<dbReference type="Pfam" id="PF04773">
    <property type="entry name" value="FecR"/>
    <property type="match status" value="1"/>
</dbReference>
<evidence type="ECO:0000313" key="4">
    <source>
        <dbReference type="Proteomes" id="UP001610063"/>
    </source>
</evidence>
<name>A0ABW7N8G0_9BACT</name>
<feature type="domain" description="FecR protein" evidence="1">
    <location>
        <begin position="121"/>
        <end position="209"/>
    </location>
</feature>
<evidence type="ECO:0000313" key="3">
    <source>
        <dbReference type="EMBL" id="MFH6983873.1"/>
    </source>
</evidence>
<dbReference type="EMBL" id="JBIPKE010000016">
    <property type="protein sequence ID" value="MFH6983873.1"/>
    <property type="molecule type" value="Genomic_DNA"/>
</dbReference>
<evidence type="ECO:0000259" key="1">
    <source>
        <dbReference type="Pfam" id="PF04773"/>
    </source>
</evidence>
<accession>A0ABW7N8G0</accession>
<dbReference type="InterPro" id="IPR006860">
    <property type="entry name" value="FecR"/>
</dbReference>
<feature type="domain" description="Protein FecR C-terminal" evidence="2">
    <location>
        <begin position="253"/>
        <end position="317"/>
    </location>
</feature>
<dbReference type="Gene3D" id="2.60.120.1440">
    <property type="match status" value="1"/>
</dbReference>
<dbReference type="PIRSF" id="PIRSF018266">
    <property type="entry name" value="FecR"/>
    <property type="match status" value="1"/>
</dbReference>
<dbReference type="InterPro" id="IPR012373">
    <property type="entry name" value="Ferrdict_sens_TM"/>
</dbReference>
<reference evidence="3 4" key="1">
    <citation type="journal article" date="2013" name="Int. J. Syst. Evol. Microbiol.">
        <title>Marinoscillum luteum sp. nov., isolated from marine sediment.</title>
        <authorList>
            <person name="Cha I.T."/>
            <person name="Park S.J."/>
            <person name="Kim S.J."/>
            <person name="Kim J.G."/>
            <person name="Jung M.Y."/>
            <person name="Shin K.S."/>
            <person name="Kwon K.K."/>
            <person name="Yang S.H."/>
            <person name="Seo Y.S."/>
            <person name="Rhee S.K."/>
        </authorList>
    </citation>
    <scope>NUCLEOTIDE SEQUENCE [LARGE SCALE GENOMIC DNA]</scope>
    <source>
        <strain evidence="3 4">KCTC 23939</strain>
    </source>
</reference>
<dbReference type="PANTHER" id="PTHR30273:SF2">
    <property type="entry name" value="PROTEIN FECR"/>
    <property type="match status" value="1"/>
</dbReference>
<dbReference type="InterPro" id="IPR032508">
    <property type="entry name" value="FecR_C"/>
</dbReference>
<dbReference type="Pfam" id="PF16344">
    <property type="entry name" value="FecR_C"/>
    <property type="match status" value="1"/>
</dbReference>
<dbReference type="RefSeq" id="WP_395417390.1">
    <property type="nucleotide sequence ID" value="NZ_JBIPKE010000016.1"/>
</dbReference>
<organism evidence="3 4">
    <name type="scientific">Marinoscillum luteum</name>
    <dbReference type="NCBI Taxonomy" id="861051"/>
    <lineage>
        <taxon>Bacteria</taxon>
        <taxon>Pseudomonadati</taxon>
        <taxon>Bacteroidota</taxon>
        <taxon>Cytophagia</taxon>
        <taxon>Cytophagales</taxon>
        <taxon>Reichenbachiellaceae</taxon>
        <taxon>Marinoscillum</taxon>
    </lineage>
</organism>
<protein>
    <submittedName>
        <fullName evidence="3">FecR family protein</fullName>
    </submittedName>
</protein>
<dbReference type="Proteomes" id="UP001610063">
    <property type="component" value="Unassembled WGS sequence"/>
</dbReference>
<sequence>MEKKQPYHPDHEALARYFSQEISAEERRTIEEWRDSSPEHLDSFVTYQTIWADLGTLSGARDLTTDTSMAWQKVQAKKVEHDNHNNVTIQWWWKVAAALVLISSMAFLYQSLFSQTEEITYSAKQIETLRLPDGSDITLNANATLTYPEHMDKSRVLTLEGEAYFEVTHNPTNPFVINTGGATITVLGTSFNVKSMSDRVEVQVETGRVSLASPGQEALLTAGMKGVYLTKDQQISSDTSDPTGQGLFWKTRKLTFEGEALESVIQTLKTAYGITITLENDRLSTCRLSAVFEEENLQTVLQVISLSLNLEVTQTEDGYLIKGAGCDM</sequence>